<dbReference type="Gramene" id="A01p35630.2_BraZ1">
    <property type="protein sequence ID" value="A01p35630.2_BraZ1.CDS"/>
    <property type="gene ID" value="A01g35630.2_BraZ1"/>
</dbReference>
<reference evidence="2" key="1">
    <citation type="submission" date="2018-11" db="EMBL/GenBank/DDBJ databases">
        <authorList>
            <consortium name="Genoscope - CEA"/>
            <person name="William W."/>
        </authorList>
    </citation>
    <scope>NUCLEOTIDE SEQUENCE</scope>
</reference>
<name>A0A3P5ZWJ8_BRACM</name>
<protein>
    <submittedName>
        <fullName evidence="1">Uncharacterized protein</fullName>
    </submittedName>
</protein>
<dbReference type="AlphaFoldDB" id="A0A3P5ZWJ8"/>
<sequence>MMYVQVHELSNTELRAPLSNNNGIRLLEDFQIVFKLKRLWIFFLHCDSLWVAWLRNNILKRREYARIFSTTVSSPEALLVSLYRLIRDRLLYILSIPVTPSSTRSLLQFYFSCFLSFCLKGWCRFSICCNKLLLHHCKIFKNSINFNILPRKKEHHY</sequence>
<accession>A0A3P5ZWJ8</accession>
<dbReference type="Proteomes" id="UP000694005">
    <property type="component" value="Chromosome A01"/>
</dbReference>
<evidence type="ECO:0000313" key="2">
    <source>
        <dbReference type="EMBL" id="VDC76861.1"/>
    </source>
</evidence>
<evidence type="ECO:0000313" key="1">
    <source>
        <dbReference type="EMBL" id="CAG7889487.1"/>
    </source>
</evidence>
<gene>
    <name evidence="2" type="ORF">BRAA01T03363Z</name>
    <name evidence="1" type="ORF">BRAPAZ1V2_A01P35630.2</name>
</gene>
<dbReference type="EMBL" id="LS974617">
    <property type="protein sequence ID" value="CAG7889487.1"/>
    <property type="molecule type" value="Genomic_DNA"/>
</dbReference>
<dbReference type="EMBL" id="LR031571">
    <property type="protein sequence ID" value="VDC76861.1"/>
    <property type="molecule type" value="Genomic_DNA"/>
</dbReference>
<proteinExistence type="predicted"/>
<organism evidence="2">
    <name type="scientific">Brassica campestris</name>
    <name type="common">Field mustard</name>
    <dbReference type="NCBI Taxonomy" id="3711"/>
    <lineage>
        <taxon>Eukaryota</taxon>
        <taxon>Viridiplantae</taxon>
        <taxon>Streptophyta</taxon>
        <taxon>Embryophyta</taxon>
        <taxon>Tracheophyta</taxon>
        <taxon>Spermatophyta</taxon>
        <taxon>Magnoliopsida</taxon>
        <taxon>eudicotyledons</taxon>
        <taxon>Gunneridae</taxon>
        <taxon>Pentapetalae</taxon>
        <taxon>rosids</taxon>
        <taxon>malvids</taxon>
        <taxon>Brassicales</taxon>
        <taxon>Brassicaceae</taxon>
        <taxon>Brassiceae</taxon>
        <taxon>Brassica</taxon>
    </lineage>
</organism>